<dbReference type="SMART" id="SM00382">
    <property type="entry name" value="AAA"/>
    <property type="match status" value="2"/>
</dbReference>
<sequence length="576" mass="59993">MPRRHDPATPAPPPPAGLRAAGWGWRHAGRSSWAVRGLDLVIEPGERVLLLGASGAGKSTLVQAFAGVLGGADEGEEEGTLEVAGLDPRHTRGRAGLVMQDPDSQIVLARVGDDVAFGCENLGVPRPEIWQRVGRALGDVGLDLSLDHPTSDLSGGQKQRVALAGVVAMQPGVLLLDEPTANLDPEGVVEVRDAVAAVVRESAATFVVIEHRVDIWLDVVDRVVVLVPGGGVLADGDPATVLGEQGDELARSGVWVPGRDPLGGRPARPTHAPRPHHGMAEPVAGADRRIRGTAERADARGDESGSSQSTRAVRAALGAETASPAADQRGGVLLTARGLDVARVEGTTVARGIGLELRAGQATAVTGPNGAGKTTLALTLAGLIPPAGGVLEASAELAAGIRPSGRRRRGASSPDTSPMAWRSRELLTRIGMVFQDPEHQFVTGSVRAELEISLKALKLSAEEIEERIAEVAGRLRLDGLLSANPYTLSGGEKRRLSVASALVARPRILVLDEPTFGQDSRTWAELVRLLAEQLARGTAVVAVTHDRAFVDALADQEIVVGAELPATTEPAGAVRP</sequence>
<keyword evidence="9" id="KW-1185">Reference proteome</keyword>
<dbReference type="InterPro" id="IPR027417">
    <property type="entry name" value="P-loop_NTPase"/>
</dbReference>
<evidence type="ECO:0000256" key="2">
    <source>
        <dbReference type="ARBA" id="ARBA00022448"/>
    </source>
</evidence>
<dbReference type="PROSITE" id="PS50893">
    <property type="entry name" value="ABC_TRANSPORTER_2"/>
    <property type="match status" value="2"/>
</dbReference>
<dbReference type="GO" id="GO:0005524">
    <property type="term" value="F:ATP binding"/>
    <property type="evidence" value="ECO:0007669"/>
    <property type="project" value="UniProtKB-KW"/>
</dbReference>
<dbReference type="InterPro" id="IPR015856">
    <property type="entry name" value="ABC_transpr_CbiO/EcfA_su"/>
</dbReference>
<dbReference type="STRING" id="381665.SAMN05216554_3084"/>
<dbReference type="PROSITE" id="PS00211">
    <property type="entry name" value="ABC_TRANSPORTER_1"/>
    <property type="match status" value="2"/>
</dbReference>
<evidence type="ECO:0000256" key="3">
    <source>
        <dbReference type="ARBA" id="ARBA00022741"/>
    </source>
</evidence>
<dbReference type="AlphaFoldDB" id="A0A1H3RU75"/>
<keyword evidence="3" id="KW-0547">Nucleotide-binding</keyword>
<organism evidence="8 9">
    <name type="scientific">Herbiconiux ginsengi</name>
    <dbReference type="NCBI Taxonomy" id="381665"/>
    <lineage>
        <taxon>Bacteria</taxon>
        <taxon>Bacillati</taxon>
        <taxon>Actinomycetota</taxon>
        <taxon>Actinomycetes</taxon>
        <taxon>Micrococcales</taxon>
        <taxon>Microbacteriaceae</taxon>
        <taxon>Herbiconiux</taxon>
    </lineage>
</organism>
<dbReference type="InterPro" id="IPR017871">
    <property type="entry name" value="ABC_transporter-like_CS"/>
</dbReference>
<keyword evidence="5" id="KW-0175">Coiled coil</keyword>
<feature type="compositionally biased region" description="Basic and acidic residues" evidence="6">
    <location>
        <begin position="286"/>
        <end position="303"/>
    </location>
</feature>
<name>A0A1H3RU75_9MICO</name>
<dbReference type="Pfam" id="PF00005">
    <property type="entry name" value="ABC_tran"/>
    <property type="match status" value="2"/>
</dbReference>
<evidence type="ECO:0000256" key="5">
    <source>
        <dbReference type="SAM" id="Coils"/>
    </source>
</evidence>
<proteinExistence type="inferred from homology"/>
<feature type="coiled-coil region" evidence="5">
    <location>
        <begin position="447"/>
        <end position="474"/>
    </location>
</feature>
<comment type="similarity">
    <text evidence="1">Belongs to the ABC transporter superfamily.</text>
</comment>
<dbReference type="PANTHER" id="PTHR43553">
    <property type="entry name" value="HEAVY METAL TRANSPORTER"/>
    <property type="match status" value="1"/>
</dbReference>
<evidence type="ECO:0000256" key="6">
    <source>
        <dbReference type="SAM" id="MobiDB-lite"/>
    </source>
</evidence>
<keyword evidence="4 8" id="KW-0067">ATP-binding</keyword>
<protein>
    <submittedName>
        <fullName evidence="8">Energy-coupling factor transport system ATP-binding protein</fullName>
    </submittedName>
</protein>
<feature type="region of interest" description="Disordered" evidence="6">
    <location>
        <begin position="401"/>
        <end position="420"/>
    </location>
</feature>
<evidence type="ECO:0000256" key="1">
    <source>
        <dbReference type="ARBA" id="ARBA00005417"/>
    </source>
</evidence>
<evidence type="ECO:0000259" key="7">
    <source>
        <dbReference type="PROSITE" id="PS50893"/>
    </source>
</evidence>
<dbReference type="GO" id="GO:0042626">
    <property type="term" value="F:ATPase-coupled transmembrane transporter activity"/>
    <property type="evidence" value="ECO:0007669"/>
    <property type="project" value="TreeGrafter"/>
</dbReference>
<dbReference type="CDD" id="cd03225">
    <property type="entry name" value="ABC_cobalt_CbiO_domain1"/>
    <property type="match status" value="2"/>
</dbReference>
<feature type="domain" description="ABC transporter" evidence="7">
    <location>
        <begin position="334"/>
        <end position="574"/>
    </location>
</feature>
<dbReference type="SUPFAM" id="SSF52540">
    <property type="entry name" value="P-loop containing nucleoside triphosphate hydrolases"/>
    <property type="match status" value="2"/>
</dbReference>
<reference evidence="8 9" key="1">
    <citation type="submission" date="2016-10" db="EMBL/GenBank/DDBJ databases">
        <authorList>
            <person name="de Groot N.N."/>
        </authorList>
    </citation>
    <scope>NUCLEOTIDE SEQUENCE [LARGE SCALE GENOMIC DNA]</scope>
    <source>
        <strain evidence="8 9">CGMCC 4.3491</strain>
    </source>
</reference>
<dbReference type="InterPro" id="IPR050095">
    <property type="entry name" value="ECF_ABC_transporter_ATP-bd"/>
</dbReference>
<evidence type="ECO:0000313" key="9">
    <source>
        <dbReference type="Proteomes" id="UP000198891"/>
    </source>
</evidence>
<dbReference type="EMBL" id="FNPZ01000003">
    <property type="protein sequence ID" value="SDZ29237.1"/>
    <property type="molecule type" value="Genomic_DNA"/>
</dbReference>
<gene>
    <name evidence="8" type="ORF">SAMN05216554_3084</name>
</gene>
<keyword evidence="2" id="KW-0813">Transport</keyword>
<dbReference type="InterPro" id="IPR003439">
    <property type="entry name" value="ABC_transporter-like_ATP-bd"/>
</dbReference>
<dbReference type="InterPro" id="IPR003593">
    <property type="entry name" value="AAA+_ATPase"/>
</dbReference>
<dbReference type="Proteomes" id="UP000198891">
    <property type="component" value="Unassembled WGS sequence"/>
</dbReference>
<feature type="region of interest" description="Disordered" evidence="6">
    <location>
        <begin position="253"/>
        <end position="326"/>
    </location>
</feature>
<feature type="domain" description="ABC transporter" evidence="7">
    <location>
        <begin position="18"/>
        <end position="254"/>
    </location>
</feature>
<accession>A0A1H3RU75</accession>
<evidence type="ECO:0000313" key="8">
    <source>
        <dbReference type="EMBL" id="SDZ29237.1"/>
    </source>
</evidence>
<dbReference type="Gene3D" id="3.40.50.300">
    <property type="entry name" value="P-loop containing nucleotide triphosphate hydrolases"/>
    <property type="match status" value="2"/>
</dbReference>
<dbReference type="GO" id="GO:0043190">
    <property type="term" value="C:ATP-binding cassette (ABC) transporter complex"/>
    <property type="evidence" value="ECO:0007669"/>
    <property type="project" value="TreeGrafter"/>
</dbReference>
<dbReference type="GO" id="GO:0016887">
    <property type="term" value="F:ATP hydrolysis activity"/>
    <property type="evidence" value="ECO:0007669"/>
    <property type="project" value="InterPro"/>
</dbReference>
<dbReference type="RefSeq" id="WP_092555331.1">
    <property type="nucleotide sequence ID" value="NZ_FNPZ01000003.1"/>
</dbReference>
<evidence type="ECO:0000256" key="4">
    <source>
        <dbReference type="ARBA" id="ARBA00022840"/>
    </source>
</evidence>
<dbReference type="PANTHER" id="PTHR43553:SF24">
    <property type="entry name" value="ENERGY-COUPLING FACTOR TRANSPORTER ATP-BINDING PROTEIN ECFA1"/>
    <property type="match status" value="1"/>
</dbReference>